<dbReference type="SUPFAM" id="SSF54695">
    <property type="entry name" value="POZ domain"/>
    <property type="match status" value="1"/>
</dbReference>
<keyword evidence="8 13" id="KW-1133">Transmembrane helix</keyword>
<keyword evidence="5" id="KW-0631">Potassium channel</keyword>
<dbReference type="PRINTS" id="PR00169">
    <property type="entry name" value="KCHANNEL"/>
</dbReference>
<dbReference type="FunFam" id="1.20.120.350:FF:000081">
    <property type="entry name" value="Predicted protein"/>
    <property type="match status" value="1"/>
</dbReference>
<dbReference type="Pfam" id="PF00520">
    <property type="entry name" value="Ion_trans"/>
    <property type="match status" value="1"/>
</dbReference>
<evidence type="ECO:0000256" key="7">
    <source>
        <dbReference type="ARBA" id="ARBA00022958"/>
    </source>
</evidence>
<organism evidence="15 16">
    <name type="scientific">Branchiostoma belcheri</name>
    <name type="common">Amphioxus</name>
    <dbReference type="NCBI Taxonomy" id="7741"/>
    <lineage>
        <taxon>Eukaryota</taxon>
        <taxon>Metazoa</taxon>
        <taxon>Chordata</taxon>
        <taxon>Cephalochordata</taxon>
        <taxon>Leptocardii</taxon>
        <taxon>Amphioxiformes</taxon>
        <taxon>Branchiostomatidae</taxon>
        <taxon>Branchiostoma</taxon>
    </lineage>
</organism>
<feature type="transmembrane region" description="Helical" evidence="13">
    <location>
        <begin position="429"/>
        <end position="453"/>
    </location>
</feature>
<evidence type="ECO:0000256" key="13">
    <source>
        <dbReference type="SAM" id="Phobius"/>
    </source>
</evidence>
<dbReference type="SMART" id="SM00225">
    <property type="entry name" value="BTB"/>
    <property type="match status" value="1"/>
</dbReference>
<feature type="domain" description="BTB" evidence="14">
    <location>
        <begin position="83"/>
        <end position="150"/>
    </location>
</feature>
<dbReference type="Gene3D" id="1.10.287.70">
    <property type="match status" value="1"/>
</dbReference>
<feature type="region of interest" description="Disordered" evidence="12">
    <location>
        <begin position="25"/>
        <end position="47"/>
    </location>
</feature>
<dbReference type="GO" id="GO:0008076">
    <property type="term" value="C:voltage-gated potassium channel complex"/>
    <property type="evidence" value="ECO:0007669"/>
    <property type="project" value="InterPro"/>
</dbReference>
<dbReference type="GeneID" id="109465837"/>
<protein>
    <submittedName>
        <fullName evidence="16">Potassium voltage-gated channel protein Shal-like</fullName>
    </submittedName>
</protein>
<name>A0A6P4Y976_BRABE</name>
<feature type="transmembrane region" description="Helical" evidence="13">
    <location>
        <begin position="368"/>
        <end position="389"/>
    </location>
</feature>
<dbReference type="AlphaFoldDB" id="A0A6P4Y976"/>
<keyword evidence="15" id="KW-1185">Reference proteome</keyword>
<dbReference type="PANTHER" id="PTHR11537:SF105">
    <property type="entry name" value="POTASSIUM VOLTAGE-GATED CHANNEL PROTEIN SHAL"/>
    <property type="match status" value="1"/>
</dbReference>
<dbReference type="InterPro" id="IPR005821">
    <property type="entry name" value="Ion_trans_dom"/>
</dbReference>
<dbReference type="Pfam" id="PF02214">
    <property type="entry name" value="BTB_2"/>
    <property type="match status" value="1"/>
</dbReference>
<proteinExistence type="predicted"/>
<evidence type="ECO:0000256" key="8">
    <source>
        <dbReference type="ARBA" id="ARBA00022989"/>
    </source>
</evidence>
<dbReference type="Gene3D" id="3.30.710.10">
    <property type="entry name" value="Potassium Channel Kv1.1, Chain A"/>
    <property type="match status" value="1"/>
</dbReference>
<evidence type="ECO:0000256" key="10">
    <source>
        <dbReference type="ARBA" id="ARBA00023136"/>
    </source>
</evidence>
<dbReference type="FunFam" id="1.10.287.70:FF:000028">
    <property type="entry name" value="potassium voltage-gated channel subfamily D member 3"/>
    <property type="match status" value="1"/>
</dbReference>
<keyword evidence="7" id="KW-0630">Potassium</keyword>
<dbReference type="GO" id="GO:0001508">
    <property type="term" value="P:action potential"/>
    <property type="evidence" value="ECO:0007669"/>
    <property type="project" value="TreeGrafter"/>
</dbReference>
<keyword evidence="3" id="KW-0633">Potassium transport</keyword>
<dbReference type="Proteomes" id="UP000515135">
    <property type="component" value="Unplaced"/>
</dbReference>
<keyword evidence="9" id="KW-0406">Ion transport</keyword>
<dbReference type="InterPro" id="IPR003968">
    <property type="entry name" value="K_chnl_volt-dep_Kv"/>
</dbReference>
<dbReference type="PROSITE" id="PS50097">
    <property type="entry name" value="BTB"/>
    <property type="match status" value="1"/>
</dbReference>
<sequence>MTTKTSVIQRSATFDSAWSESIETKMDSEPLWDDTEPSVDSERTSQTPEGFGYYSHGGIVDDVDPVPWYKIPGFLHTKHSVADRIILNVGGTIFEVSKFVLDRYPETLLGSEERDYFYDESVNEYRFDRDPEVFRYILNFYRTGKLHYPETETLGTYEEELMFFRLGHEALPDIISPCCRESYLDKKEARDQLRQEEAKEALKLLKSNPEDIRAVIWAGIENPTGSCMSAAFFYVIMFFIAISIATNTIETLYCGATDKEVPIYCGERYPHLFYVIETSCAMLFTSEYCVRLFAAPDRWLFVKSPMAIIDLLSILPFYLALILPKNSNLSGVFVTLRVFRVFRVFKLSRSSTNLKLLGLTLKSCLRDLSFLLFALAMTVILFSTVIYYAEKGVPNGRFTSIPQTSWYVVVTMTTLGYGEIVANTVFGKIVTAVCCVSSVILLTLPVTVIVSNFNNLYRPDKLKDTGPPRRNPPPLAPKELEIFHSQHRHLLTCIEKSTGHNFTTLRFPYMETEHWEGCCHQHHGHGHAHGHGHGHGHLTHRHSHSHL</sequence>
<keyword evidence="2" id="KW-0813">Transport</keyword>
<evidence type="ECO:0000256" key="3">
    <source>
        <dbReference type="ARBA" id="ARBA00022538"/>
    </source>
</evidence>
<keyword evidence="6" id="KW-0851">Voltage-gated channel</keyword>
<dbReference type="InterPro" id="IPR000210">
    <property type="entry name" value="BTB/POZ_dom"/>
</dbReference>
<gene>
    <name evidence="16" type="primary">LOC109465837</name>
</gene>
<evidence type="ECO:0000259" key="14">
    <source>
        <dbReference type="PROSITE" id="PS50097"/>
    </source>
</evidence>
<dbReference type="OrthoDB" id="10031845at2759"/>
<evidence type="ECO:0000256" key="12">
    <source>
        <dbReference type="SAM" id="MobiDB-lite"/>
    </source>
</evidence>
<evidence type="ECO:0000256" key="2">
    <source>
        <dbReference type="ARBA" id="ARBA00022448"/>
    </source>
</evidence>
<dbReference type="Gene3D" id="1.20.120.350">
    <property type="entry name" value="Voltage-gated potassium channels. Chain C"/>
    <property type="match status" value="1"/>
</dbReference>
<evidence type="ECO:0000256" key="11">
    <source>
        <dbReference type="ARBA" id="ARBA00023303"/>
    </source>
</evidence>
<dbReference type="InterPro" id="IPR027359">
    <property type="entry name" value="Volt_channel_dom_sf"/>
</dbReference>
<dbReference type="PANTHER" id="PTHR11537">
    <property type="entry name" value="VOLTAGE-GATED POTASSIUM CHANNEL"/>
    <property type="match status" value="1"/>
</dbReference>
<evidence type="ECO:0000256" key="4">
    <source>
        <dbReference type="ARBA" id="ARBA00022692"/>
    </source>
</evidence>
<evidence type="ECO:0000256" key="1">
    <source>
        <dbReference type="ARBA" id="ARBA00004141"/>
    </source>
</evidence>
<dbReference type="InterPro" id="IPR028325">
    <property type="entry name" value="VG_K_chnl"/>
</dbReference>
<dbReference type="InterPro" id="IPR003131">
    <property type="entry name" value="T1-type_BTB"/>
</dbReference>
<dbReference type="SUPFAM" id="SSF81324">
    <property type="entry name" value="Voltage-gated potassium channels"/>
    <property type="match status" value="1"/>
</dbReference>
<feature type="transmembrane region" description="Helical" evidence="13">
    <location>
        <begin position="231"/>
        <end position="253"/>
    </location>
</feature>
<feature type="transmembrane region" description="Helical" evidence="13">
    <location>
        <begin position="273"/>
        <end position="294"/>
    </location>
</feature>
<dbReference type="KEGG" id="bbel:109465837"/>
<evidence type="ECO:0000313" key="15">
    <source>
        <dbReference type="Proteomes" id="UP000515135"/>
    </source>
</evidence>
<evidence type="ECO:0000313" key="16">
    <source>
        <dbReference type="RefSeq" id="XP_019618869.1"/>
    </source>
</evidence>
<dbReference type="GO" id="GO:0005250">
    <property type="term" value="F:A-type (transient outward) potassium channel activity"/>
    <property type="evidence" value="ECO:0007669"/>
    <property type="project" value="TreeGrafter"/>
</dbReference>
<feature type="compositionally biased region" description="Acidic residues" evidence="12">
    <location>
        <begin position="30"/>
        <end position="39"/>
    </location>
</feature>
<feature type="transmembrane region" description="Helical" evidence="13">
    <location>
        <begin position="306"/>
        <end position="323"/>
    </location>
</feature>
<evidence type="ECO:0000256" key="9">
    <source>
        <dbReference type="ARBA" id="ARBA00023065"/>
    </source>
</evidence>
<keyword evidence="4 13" id="KW-0812">Transmembrane</keyword>
<dbReference type="GO" id="GO:0051260">
    <property type="term" value="P:protein homooligomerization"/>
    <property type="evidence" value="ECO:0007669"/>
    <property type="project" value="InterPro"/>
</dbReference>
<evidence type="ECO:0000256" key="5">
    <source>
        <dbReference type="ARBA" id="ARBA00022826"/>
    </source>
</evidence>
<dbReference type="PRINTS" id="PR01491">
    <property type="entry name" value="KVCHANNEL"/>
</dbReference>
<keyword evidence="11" id="KW-0407">Ion channel</keyword>
<dbReference type="PRINTS" id="PR01497">
    <property type="entry name" value="SHALCHANNEL"/>
</dbReference>
<reference evidence="16" key="1">
    <citation type="submission" date="2025-08" db="UniProtKB">
        <authorList>
            <consortium name="RefSeq"/>
        </authorList>
    </citation>
    <scope>IDENTIFICATION</scope>
    <source>
        <tissue evidence="16">Gonad</tissue>
    </source>
</reference>
<comment type="subcellular location">
    <subcellularLocation>
        <location evidence="1">Membrane</location>
        <topology evidence="1">Multi-pass membrane protein</topology>
    </subcellularLocation>
</comment>
<accession>A0A6P4Y976</accession>
<dbReference type="FunFam" id="3.30.710.10:FF:000152">
    <property type="entry name" value="Predicted protein"/>
    <property type="match status" value="1"/>
</dbReference>
<dbReference type="InterPro" id="IPR003975">
    <property type="entry name" value="K_chnl_volt-dep_Kv4"/>
</dbReference>
<keyword evidence="10 13" id="KW-0472">Membrane</keyword>
<dbReference type="RefSeq" id="XP_019618869.1">
    <property type="nucleotide sequence ID" value="XM_019763310.1"/>
</dbReference>
<dbReference type="InterPro" id="IPR011333">
    <property type="entry name" value="SKP1/BTB/POZ_sf"/>
</dbReference>
<feature type="region of interest" description="Disordered" evidence="12">
    <location>
        <begin position="521"/>
        <end position="547"/>
    </location>
</feature>
<evidence type="ECO:0000256" key="6">
    <source>
        <dbReference type="ARBA" id="ARBA00022882"/>
    </source>
</evidence>